<evidence type="ECO:0000259" key="4">
    <source>
        <dbReference type="PROSITE" id="PS51123"/>
    </source>
</evidence>
<dbReference type="Gene3D" id="3.40.190.10">
    <property type="entry name" value="Periplasmic binding protein-like II"/>
    <property type="match status" value="2"/>
</dbReference>
<feature type="chain" id="PRO_5022776766" evidence="3">
    <location>
        <begin position="32"/>
        <end position="528"/>
    </location>
</feature>
<name>A0A5C5GGZ4_9RHOB</name>
<dbReference type="CDD" id="cd07185">
    <property type="entry name" value="OmpA_C-like"/>
    <property type="match status" value="1"/>
</dbReference>
<evidence type="ECO:0000256" key="1">
    <source>
        <dbReference type="ARBA" id="ARBA00022729"/>
    </source>
</evidence>
<dbReference type="InterPro" id="IPR036737">
    <property type="entry name" value="OmpA-like_sf"/>
</dbReference>
<dbReference type="Pfam" id="PF12849">
    <property type="entry name" value="PBP_like_2"/>
    <property type="match status" value="1"/>
</dbReference>
<keyword evidence="1 3" id="KW-0732">Signal</keyword>
<dbReference type="InterPro" id="IPR050811">
    <property type="entry name" value="Phosphate_ABC_transporter"/>
</dbReference>
<keyword evidence="2" id="KW-0472">Membrane</keyword>
<dbReference type="SUPFAM" id="SSF53850">
    <property type="entry name" value="Periplasmic binding protein-like II"/>
    <property type="match status" value="1"/>
</dbReference>
<dbReference type="InterPro" id="IPR024370">
    <property type="entry name" value="PBP_domain"/>
</dbReference>
<accession>A0A5C5GGZ4</accession>
<dbReference type="GO" id="GO:0016020">
    <property type="term" value="C:membrane"/>
    <property type="evidence" value="ECO:0007669"/>
    <property type="project" value="UniProtKB-UniRule"/>
</dbReference>
<dbReference type="EMBL" id="VFFF01000001">
    <property type="protein sequence ID" value="TNY33963.1"/>
    <property type="molecule type" value="Genomic_DNA"/>
</dbReference>
<sequence>MTRDPCRPRFGRLKRAAIFAALFFCGQQAAAQDITVSHLDGGVELTGRYLGFDGRYLRMDSTAGPVTLDYQTVSCSGDACPDPQGFTPELRLAGARRMGEVLMPALVAGYANARNLSAERVETDRDTFSYVLSDPESGIVSLRIDFSLSTSDGGIEALVTNEADMAFSVRPITREERDRGIDAGLGDLGAPERSRIVAIDAVVPVVSAAQDLHEITITDLIAAFSGDITNWSALGGPDEQLVPHLGTAGSADEEGFTGTVMNESGDELSPDILRHASPAGLLASIGHDPKAIGIASYQSYGDAHPLAVSGGCGLRIDATLETLKTQDYPLSMPLFLYMPMRRVPPVVTDFLDWLRTQPAQFVVRRAGFVDLGASRIPIDAQGHRFVNAIAAADPESGLVELQRLVDGLGDKERLSLTFRFEQGSTDLDALSRSNIFQLAREIRDGQYDGATLLLVGFTDGRGPAAANKALASARAQAVLEQLIAALGGALPRTVRVRTDAYGETLPMGCDDSRWGRQINRRVELWIGD</sequence>
<evidence type="ECO:0000313" key="5">
    <source>
        <dbReference type="EMBL" id="TNY33963.1"/>
    </source>
</evidence>
<dbReference type="PROSITE" id="PS51123">
    <property type="entry name" value="OMPA_2"/>
    <property type="match status" value="1"/>
</dbReference>
<evidence type="ECO:0000256" key="3">
    <source>
        <dbReference type="SAM" id="SignalP"/>
    </source>
</evidence>
<dbReference type="PANTHER" id="PTHR30570">
    <property type="entry name" value="PERIPLASMIC PHOSPHATE BINDING COMPONENT OF PHOSPHATE ABC TRANSPORTER"/>
    <property type="match status" value="1"/>
</dbReference>
<dbReference type="PANTHER" id="PTHR30570:SF1">
    <property type="entry name" value="PHOSPHATE-BINDING PROTEIN PSTS"/>
    <property type="match status" value="1"/>
</dbReference>
<comment type="caution">
    <text evidence="5">The sequence shown here is derived from an EMBL/GenBank/DDBJ whole genome shotgun (WGS) entry which is preliminary data.</text>
</comment>
<evidence type="ECO:0000313" key="6">
    <source>
        <dbReference type="Proteomes" id="UP000314011"/>
    </source>
</evidence>
<evidence type="ECO:0000256" key="2">
    <source>
        <dbReference type="PROSITE-ProRule" id="PRU00473"/>
    </source>
</evidence>
<reference evidence="5 6" key="1">
    <citation type="submission" date="2019-06" db="EMBL/GenBank/DDBJ databases">
        <title>Genome of new Rhodobacteraceae sp. SM1903.</title>
        <authorList>
            <person name="Ren X."/>
        </authorList>
    </citation>
    <scope>NUCLEOTIDE SEQUENCE [LARGE SCALE GENOMIC DNA]</scope>
    <source>
        <strain evidence="5 6">SM1903</strain>
    </source>
</reference>
<keyword evidence="6" id="KW-1185">Reference proteome</keyword>
<feature type="signal peptide" evidence="3">
    <location>
        <begin position="1"/>
        <end position="31"/>
    </location>
</feature>
<proteinExistence type="predicted"/>
<dbReference type="Proteomes" id="UP000314011">
    <property type="component" value="Unassembled WGS sequence"/>
</dbReference>
<dbReference type="OrthoDB" id="9790048at2"/>
<dbReference type="Pfam" id="PF00691">
    <property type="entry name" value="OmpA"/>
    <property type="match status" value="1"/>
</dbReference>
<organism evidence="5 6">
    <name type="scientific">Pelagovum pacificum</name>
    <dbReference type="NCBI Taxonomy" id="2588711"/>
    <lineage>
        <taxon>Bacteria</taxon>
        <taxon>Pseudomonadati</taxon>
        <taxon>Pseudomonadota</taxon>
        <taxon>Alphaproteobacteria</taxon>
        <taxon>Rhodobacterales</taxon>
        <taxon>Paracoccaceae</taxon>
        <taxon>Pelagovum</taxon>
    </lineage>
</organism>
<protein>
    <submittedName>
        <fullName evidence="5">Cell envelope biogenesis protein OmpA</fullName>
    </submittedName>
</protein>
<feature type="domain" description="OmpA-like" evidence="4">
    <location>
        <begin position="407"/>
        <end position="528"/>
    </location>
</feature>
<dbReference type="InterPro" id="IPR006665">
    <property type="entry name" value="OmpA-like"/>
</dbReference>
<dbReference type="Gene3D" id="3.30.1330.60">
    <property type="entry name" value="OmpA-like domain"/>
    <property type="match status" value="1"/>
</dbReference>
<gene>
    <name evidence="5" type="ORF">FHY64_12060</name>
</gene>
<dbReference type="AlphaFoldDB" id="A0A5C5GGZ4"/>
<dbReference type="SUPFAM" id="SSF103088">
    <property type="entry name" value="OmpA-like"/>
    <property type="match status" value="1"/>
</dbReference>